<feature type="binding site" evidence="1">
    <location>
        <position position="209"/>
    </location>
    <ligand>
        <name>Mg(2+)</name>
        <dbReference type="ChEBI" id="CHEBI:18420"/>
        <label>1</label>
        <note>catalytic</note>
    </ligand>
</feature>
<dbReference type="CDD" id="cd01637">
    <property type="entry name" value="IMPase_like"/>
    <property type="match status" value="1"/>
</dbReference>
<dbReference type="SUPFAM" id="SSF56655">
    <property type="entry name" value="Carbohydrate phosphatase"/>
    <property type="match status" value="1"/>
</dbReference>
<keyword evidence="1" id="KW-0479">Metal-binding</keyword>
<evidence type="ECO:0000313" key="3">
    <source>
        <dbReference type="Proteomes" id="UP000564496"/>
    </source>
</evidence>
<protein>
    <submittedName>
        <fullName evidence="2">Fructose-1,6-bisphosphatase/inositol monophosphatase family enzyme</fullName>
    </submittedName>
</protein>
<dbReference type="GO" id="GO:0006020">
    <property type="term" value="P:inositol metabolic process"/>
    <property type="evidence" value="ECO:0007669"/>
    <property type="project" value="TreeGrafter"/>
</dbReference>
<dbReference type="GO" id="GO:0046872">
    <property type="term" value="F:metal ion binding"/>
    <property type="evidence" value="ECO:0007669"/>
    <property type="project" value="UniProtKB-KW"/>
</dbReference>
<dbReference type="Proteomes" id="UP000564496">
    <property type="component" value="Unassembled WGS sequence"/>
</dbReference>
<comment type="caution">
    <text evidence="2">The sequence shown here is derived from an EMBL/GenBank/DDBJ whole genome shotgun (WGS) entry which is preliminary data.</text>
</comment>
<dbReference type="Gene3D" id="3.40.190.80">
    <property type="match status" value="1"/>
</dbReference>
<keyword evidence="3" id="KW-1185">Reference proteome</keyword>
<gene>
    <name evidence="2" type="ORF">BJ988_000783</name>
</gene>
<dbReference type="InterPro" id="IPR000760">
    <property type="entry name" value="Inositol_monophosphatase-like"/>
</dbReference>
<dbReference type="Gene3D" id="3.30.540.10">
    <property type="entry name" value="Fructose-1,6-Bisphosphatase, subunit A, domain 1"/>
    <property type="match status" value="1"/>
</dbReference>
<dbReference type="GO" id="GO:0008934">
    <property type="term" value="F:inositol monophosphate 1-phosphatase activity"/>
    <property type="evidence" value="ECO:0007669"/>
    <property type="project" value="TreeGrafter"/>
</dbReference>
<dbReference type="Pfam" id="PF00459">
    <property type="entry name" value="Inositol_P"/>
    <property type="match status" value="1"/>
</dbReference>
<dbReference type="GO" id="GO:0007165">
    <property type="term" value="P:signal transduction"/>
    <property type="evidence" value="ECO:0007669"/>
    <property type="project" value="TreeGrafter"/>
</dbReference>
<keyword evidence="1" id="KW-0460">Magnesium</keyword>
<dbReference type="PRINTS" id="PR00377">
    <property type="entry name" value="IMPHPHTASES"/>
</dbReference>
<evidence type="ECO:0000256" key="1">
    <source>
        <dbReference type="PIRSR" id="PIRSR600760-2"/>
    </source>
</evidence>
<dbReference type="PANTHER" id="PTHR20854">
    <property type="entry name" value="INOSITOL MONOPHOSPHATASE"/>
    <property type="match status" value="1"/>
</dbReference>
<accession>A0A7Z0DIB7</accession>
<reference evidence="2 3" key="1">
    <citation type="submission" date="2020-07" db="EMBL/GenBank/DDBJ databases">
        <title>Sequencing the genomes of 1000 actinobacteria strains.</title>
        <authorList>
            <person name="Klenk H.-P."/>
        </authorList>
    </citation>
    <scope>NUCLEOTIDE SEQUENCE [LARGE SCALE GENOMIC DNA]</scope>
    <source>
        <strain evidence="2 3">DSM 26487</strain>
    </source>
</reference>
<comment type="cofactor">
    <cofactor evidence="1">
        <name>Mg(2+)</name>
        <dbReference type="ChEBI" id="CHEBI:18420"/>
    </cofactor>
</comment>
<dbReference type="RefSeq" id="WP_343051455.1">
    <property type="nucleotide sequence ID" value="NZ_JACBZR010000001.1"/>
</dbReference>
<organism evidence="2 3">
    <name type="scientific">Nocardioides panzhihuensis</name>
    <dbReference type="NCBI Taxonomy" id="860243"/>
    <lineage>
        <taxon>Bacteria</taxon>
        <taxon>Bacillati</taxon>
        <taxon>Actinomycetota</taxon>
        <taxon>Actinomycetes</taxon>
        <taxon>Propionibacteriales</taxon>
        <taxon>Nocardioidaceae</taxon>
        <taxon>Nocardioides</taxon>
    </lineage>
</organism>
<feature type="binding site" evidence="1">
    <location>
        <position position="226"/>
    </location>
    <ligand>
        <name>Mg(2+)</name>
        <dbReference type="ChEBI" id="CHEBI:18420"/>
        <label>1</label>
        <note>catalytic</note>
    </ligand>
</feature>
<dbReference type="EMBL" id="JACBZR010000001">
    <property type="protein sequence ID" value="NYI76135.1"/>
    <property type="molecule type" value="Genomic_DNA"/>
</dbReference>
<proteinExistence type="predicted"/>
<name>A0A7Z0DIB7_9ACTN</name>
<feature type="binding site" evidence="1">
    <location>
        <position position="224"/>
    </location>
    <ligand>
        <name>Mg(2+)</name>
        <dbReference type="ChEBI" id="CHEBI:18420"/>
        <label>1</label>
        <note>catalytic</note>
    </ligand>
</feature>
<dbReference type="PANTHER" id="PTHR20854:SF4">
    <property type="entry name" value="INOSITOL-1-MONOPHOSPHATASE-RELATED"/>
    <property type="match status" value="1"/>
</dbReference>
<sequence>MDRWKTMDEILAARARFESAIKGWAPPAAHGVGIVPSTASAPAAEHFPLVNAYGHRLPAVVMATVVGHTGGTAAYRLTRQELERAIELLSPAEAYVGYDHPNLWRWRDKLLPALTANPEAEVVAVFIGDEPESSSDPAIDAFRAAFPDSAVAITAATAGAAVVREMYGTDLSHFDKSPTDFATEADLASEKAIRETIATYRPDDAFEGEETGRTGSSARRWLVDPLCGTLNYAAQTPLAAVNVALVTPDGVHTAVSADPISEEIFWTDGTAAWLRKGGGDTALSPTPRTRLVDIQSDGPLDRPFVGGQLVADPRLRAEFGPRVMSSTLAVAWVAAGRRAAYVTDGHLEGSVHFTAGIALCQAAGCVVTDLSGDPIHTGRGMIAAADAATHRKLLDLVRPHLDRTGQTDRT</sequence>
<dbReference type="AlphaFoldDB" id="A0A7Z0DIB7"/>
<evidence type="ECO:0000313" key="2">
    <source>
        <dbReference type="EMBL" id="NYI76135.1"/>
    </source>
</evidence>